<evidence type="ECO:0000313" key="1">
    <source>
        <dbReference type="EMBL" id="KAK2172177.1"/>
    </source>
</evidence>
<name>A0AAD9NJ36_RIDPI</name>
<gene>
    <name evidence="1" type="ORF">NP493_981g02039</name>
</gene>
<accession>A0AAD9NJ36</accession>
<proteinExistence type="predicted"/>
<dbReference type="AlphaFoldDB" id="A0AAD9NJ36"/>
<dbReference type="Proteomes" id="UP001209878">
    <property type="component" value="Unassembled WGS sequence"/>
</dbReference>
<sequence length="130" mass="14598">MDHRVCSRPRHPPMTSPSWCQFPSRKVHSSLSMAWWSTRVRQTRPTDLDTSTPSICTTTKLPNGVTRTGSSLPRPTILLTCLKCHLETGFTSMATGLYPWQLVYIHGNWLTSIATGLHPDKPNANILINK</sequence>
<keyword evidence="2" id="KW-1185">Reference proteome</keyword>
<comment type="caution">
    <text evidence="1">The sequence shown here is derived from an EMBL/GenBank/DDBJ whole genome shotgun (WGS) entry which is preliminary data.</text>
</comment>
<dbReference type="EMBL" id="JAODUO010000986">
    <property type="protein sequence ID" value="KAK2172177.1"/>
    <property type="molecule type" value="Genomic_DNA"/>
</dbReference>
<organism evidence="1 2">
    <name type="scientific">Ridgeia piscesae</name>
    <name type="common">Tubeworm</name>
    <dbReference type="NCBI Taxonomy" id="27915"/>
    <lineage>
        <taxon>Eukaryota</taxon>
        <taxon>Metazoa</taxon>
        <taxon>Spiralia</taxon>
        <taxon>Lophotrochozoa</taxon>
        <taxon>Annelida</taxon>
        <taxon>Polychaeta</taxon>
        <taxon>Sedentaria</taxon>
        <taxon>Canalipalpata</taxon>
        <taxon>Sabellida</taxon>
        <taxon>Siboglinidae</taxon>
        <taxon>Ridgeia</taxon>
    </lineage>
</organism>
<reference evidence="1" key="1">
    <citation type="journal article" date="2023" name="Mol. Biol. Evol.">
        <title>Third-Generation Sequencing Reveals the Adaptive Role of the Epigenome in Three Deep-Sea Polychaetes.</title>
        <authorList>
            <person name="Perez M."/>
            <person name="Aroh O."/>
            <person name="Sun Y."/>
            <person name="Lan Y."/>
            <person name="Juniper S.K."/>
            <person name="Young C.R."/>
            <person name="Angers B."/>
            <person name="Qian P.Y."/>
        </authorList>
    </citation>
    <scope>NUCLEOTIDE SEQUENCE</scope>
    <source>
        <strain evidence="1">R07B-5</strain>
    </source>
</reference>
<evidence type="ECO:0000313" key="2">
    <source>
        <dbReference type="Proteomes" id="UP001209878"/>
    </source>
</evidence>
<protein>
    <submittedName>
        <fullName evidence="1">Uncharacterized protein</fullName>
    </submittedName>
</protein>